<dbReference type="AlphaFoldDB" id="A0ABC9TV25"/>
<protein>
    <submittedName>
        <fullName evidence="1">Uncharacterized protein</fullName>
    </submittedName>
</protein>
<evidence type="ECO:0000313" key="2">
    <source>
        <dbReference type="Proteomes" id="UP000016491"/>
    </source>
</evidence>
<organism evidence="1 2">
    <name type="scientific">[Clostridium] symbiosum ATCC 14940</name>
    <dbReference type="NCBI Taxonomy" id="411472"/>
    <lineage>
        <taxon>Bacteria</taxon>
        <taxon>Bacillati</taxon>
        <taxon>Bacillota</taxon>
        <taxon>Clostridia</taxon>
        <taxon>Lachnospirales</taxon>
        <taxon>Lachnospiraceae</taxon>
        <taxon>Otoolea</taxon>
    </lineage>
</organism>
<reference evidence="1 2" key="1">
    <citation type="submission" date="2013-07" db="EMBL/GenBank/DDBJ databases">
        <authorList>
            <person name="Weinstock G."/>
            <person name="Sodergren E."/>
            <person name="Wylie T."/>
            <person name="Fulton L."/>
            <person name="Fulton R."/>
            <person name="Fronick C."/>
            <person name="O'Laughlin M."/>
            <person name="Godfrey J."/>
            <person name="Miner T."/>
            <person name="Herter B."/>
            <person name="Appelbaum E."/>
            <person name="Cordes M."/>
            <person name="Lek S."/>
            <person name="Wollam A."/>
            <person name="Pepin K.H."/>
            <person name="Palsikar V.B."/>
            <person name="Mitreva M."/>
            <person name="Wilson R.K."/>
        </authorList>
    </citation>
    <scope>NUCLEOTIDE SEQUENCE [LARGE SCALE GENOMIC DNA]</scope>
    <source>
        <strain evidence="1 2">ATCC 14940</strain>
    </source>
</reference>
<name>A0ABC9TV25_CLOSY</name>
<dbReference type="EMBL" id="AWSU01000249">
    <property type="protein sequence ID" value="ERI75453.1"/>
    <property type="molecule type" value="Genomic_DNA"/>
</dbReference>
<proteinExistence type="predicted"/>
<dbReference type="Proteomes" id="UP000016491">
    <property type="component" value="Unassembled WGS sequence"/>
</dbReference>
<comment type="caution">
    <text evidence="1">The sequence shown here is derived from an EMBL/GenBank/DDBJ whole genome shotgun (WGS) entry which is preliminary data.</text>
</comment>
<evidence type="ECO:0000313" key="1">
    <source>
        <dbReference type="EMBL" id="ERI75453.1"/>
    </source>
</evidence>
<gene>
    <name evidence="1" type="ORF">CLOSYM_03225</name>
</gene>
<accession>A0ABC9TV25</accession>
<sequence length="73" mass="8261">MRNRGKRNGYMDSHCVLDVTGSKNTFSFKPPVKGRFSAVIKLFGCQNLRKQKSRVPPSHPQIASNIIFDPDLQ</sequence>